<evidence type="ECO:0000313" key="1">
    <source>
        <dbReference type="EMBL" id="SMX54716.1"/>
    </source>
</evidence>
<dbReference type="KEGG" id="abat:CFX1CAM_1651"/>
<dbReference type="EMBL" id="LT859958">
    <property type="protein sequence ID" value="SMX54716.1"/>
    <property type="molecule type" value="Genomic_DNA"/>
</dbReference>
<name>A0A1Y6K563_9CHLR</name>
<dbReference type="RefSeq" id="WP_087862542.1">
    <property type="nucleotide sequence ID" value="NZ_LT859958.1"/>
</dbReference>
<sequence length="300" mass="35114">MNFLENINSTNYLEALYERLINSLRKTKKELIQNSVLLTINKLNSNERFKVLSDAAQRFEGVFEADLAPLLEKKYIKISEIAATNKHYVITALGIYHIEYNNSILDLNKILNHIQEDVLDFPIVNRPLNEKEQVIILAMVAMRNFDLDTLLDLNSIEVSAKWEEIVFDIIIPFLNDKKIVNSSNLLAQKTGHENPVSYMIRRLNDLPKKTKNLFTVTNKNQYYLNIDFHDIEEAESQISYLLRKIFYKLSTIEEAEEIKDFLCKTSQSQSMYVLNNFKFINYEWDKIIDNVINIMFLGIN</sequence>
<proteinExistence type="predicted"/>
<accession>A0A1Y6K563</accession>
<dbReference type="AlphaFoldDB" id="A0A1Y6K563"/>
<keyword evidence="2" id="KW-1185">Reference proteome</keyword>
<organism evidence="1 2">
    <name type="scientific">Candidatus Brevifilum fermentans</name>
    <dbReference type="NCBI Taxonomy" id="1986204"/>
    <lineage>
        <taxon>Bacteria</taxon>
        <taxon>Bacillati</taxon>
        <taxon>Chloroflexota</taxon>
        <taxon>Anaerolineae</taxon>
        <taxon>Anaerolineales</taxon>
        <taxon>Anaerolineaceae</taxon>
        <taxon>Candidatus Brevifilum</taxon>
    </lineage>
</organism>
<reference evidence="2" key="1">
    <citation type="submission" date="2017-05" db="EMBL/GenBank/DDBJ databases">
        <authorList>
            <person name="Kirkegaard R."/>
            <person name="Mcilroy J S."/>
        </authorList>
    </citation>
    <scope>NUCLEOTIDE SEQUENCE [LARGE SCALE GENOMIC DNA]</scope>
</reference>
<dbReference type="Proteomes" id="UP000195514">
    <property type="component" value="Chromosome I"/>
</dbReference>
<gene>
    <name evidence="1" type="ORF">CFX1CAM_1651</name>
</gene>
<evidence type="ECO:0000313" key="2">
    <source>
        <dbReference type="Proteomes" id="UP000195514"/>
    </source>
</evidence>
<protein>
    <submittedName>
        <fullName evidence="1">Uncharacterized protein</fullName>
    </submittedName>
</protein>